<keyword evidence="8 9" id="KW-0131">Cell cycle</keyword>
<dbReference type="GO" id="GO:0003677">
    <property type="term" value="F:DNA binding"/>
    <property type="evidence" value="ECO:0007669"/>
    <property type="project" value="UniProtKB-UniRule"/>
</dbReference>
<dbReference type="InterPro" id="IPR044068">
    <property type="entry name" value="CB"/>
</dbReference>
<dbReference type="GO" id="GO:0051301">
    <property type="term" value="P:cell division"/>
    <property type="evidence" value="ECO:0007669"/>
    <property type="project" value="UniProtKB-KW"/>
</dbReference>
<feature type="domain" description="Core-binding (CB)" evidence="11">
    <location>
        <begin position="1"/>
        <end position="88"/>
    </location>
</feature>
<organism evidence="12 13">
    <name type="scientific">Candidatus Mucispirillum faecigallinarum</name>
    <dbReference type="NCBI Taxonomy" id="2838699"/>
    <lineage>
        <taxon>Bacteria</taxon>
        <taxon>Pseudomonadati</taxon>
        <taxon>Deferribacterota</taxon>
        <taxon>Deferribacteres</taxon>
        <taxon>Deferribacterales</taxon>
        <taxon>Mucispirillaceae</taxon>
        <taxon>Mucispirillum</taxon>
    </lineage>
</organism>
<dbReference type="Gene3D" id="1.10.150.130">
    <property type="match status" value="1"/>
</dbReference>
<evidence type="ECO:0000256" key="4">
    <source>
        <dbReference type="ARBA" id="ARBA00022829"/>
    </source>
</evidence>
<evidence type="ECO:0000256" key="7">
    <source>
        <dbReference type="ARBA" id="ARBA00023172"/>
    </source>
</evidence>
<feature type="active site" evidence="9">
    <location>
        <position position="246"/>
    </location>
</feature>
<comment type="subcellular location">
    <subcellularLocation>
        <location evidence="1 9">Cytoplasm</location>
    </subcellularLocation>
</comment>
<feature type="active site" evidence="9">
    <location>
        <position position="272"/>
    </location>
</feature>
<dbReference type="PROSITE" id="PS51900">
    <property type="entry name" value="CB"/>
    <property type="match status" value="1"/>
</dbReference>
<keyword evidence="6 9" id="KW-0238">DNA-binding</keyword>
<evidence type="ECO:0000259" key="10">
    <source>
        <dbReference type="PROSITE" id="PS51898"/>
    </source>
</evidence>
<dbReference type="InterPro" id="IPR004107">
    <property type="entry name" value="Integrase_SAM-like_N"/>
</dbReference>
<dbReference type="InterPro" id="IPR013762">
    <property type="entry name" value="Integrase-like_cat_sf"/>
</dbReference>
<dbReference type="GO" id="GO:0006313">
    <property type="term" value="P:DNA transposition"/>
    <property type="evidence" value="ECO:0007669"/>
    <property type="project" value="UniProtKB-UniRule"/>
</dbReference>
<dbReference type="SUPFAM" id="SSF56349">
    <property type="entry name" value="DNA breaking-rejoining enzymes"/>
    <property type="match status" value="1"/>
</dbReference>
<dbReference type="GO" id="GO:0009037">
    <property type="term" value="F:tyrosine-based site-specific recombinase activity"/>
    <property type="evidence" value="ECO:0007669"/>
    <property type="project" value="UniProtKB-UniRule"/>
</dbReference>
<protein>
    <recommendedName>
        <fullName evidence="9">Tyrosine recombinase XerC</fullName>
    </recommendedName>
</protein>
<dbReference type="HAMAP" id="MF_01808">
    <property type="entry name" value="Recomb_XerC_XerD"/>
    <property type="match status" value="1"/>
</dbReference>
<accession>A0A9D2KB51</accession>
<feature type="active site" evidence="9">
    <location>
        <position position="173"/>
    </location>
</feature>
<keyword evidence="4 9" id="KW-0159">Chromosome partition</keyword>
<dbReference type="Pfam" id="PF00589">
    <property type="entry name" value="Phage_integrase"/>
    <property type="match status" value="1"/>
</dbReference>
<dbReference type="Pfam" id="PF02899">
    <property type="entry name" value="Phage_int_SAM_1"/>
    <property type="match status" value="1"/>
</dbReference>
<feature type="domain" description="Tyr recombinase" evidence="10">
    <location>
        <begin position="109"/>
        <end position="294"/>
    </location>
</feature>
<dbReference type="InterPro" id="IPR011010">
    <property type="entry name" value="DNA_brk_join_enz"/>
</dbReference>
<evidence type="ECO:0000256" key="9">
    <source>
        <dbReference type="HAMAP-Rule" id="MF_01808"/>
    </source>
</evidence>
<name>A0A9D2KB51_9BACT</name>
<dbReference type="InterPro" id="IPR010998">
    <property type="entry name" value="Integrase_recombinase_N"/>
</dbReference>
<dbReference type="EMBL" id="DXAQ01000032">
    <property type="protein sequence ID" value="HIZ88731.1"/>
    <property type="molecule type" value="Genomic_DNA"/>
</dbReference>
<reference evidence="12" key="2">
    <citation type="submission" date="2021-04" db="EMBL/GenBank/DDBJ databases">
        <authorList>
            <person name="Gilroy R."/>
        </authorList>
    </citation>
    <scope>NUCLEOTIDE SEQUENCE</scope>
    <source>
        <strain evidence="12">ChiW4-1371</strain>
    </source>
</reference>
<dbReference type="CDD" id="cd00798">
    <property type="entry name" value="INT_XerDC_C"/>
    <property type="match status" value="1"/>
</dbReference>
<keyword evidence="5 9" id="KW-0229">DNA integration</keyword>
<comment type="similarity">
    <text evidence="9">Belongs to the 'phage' integrase family. XerC subfamily.</text>
</comment>
<proteinExistence type="inferred from homology"/>
<keyword evidence="7 9" id="KW-0233">DNA recombination</keyword>
<evidence type="ECO:0000256" key="6">
    <source>
        <dbReference type="ARBA" id="ARBA00023125"/>
    </source>
</evidence>
<evidence type="ECO:0000313" key="13">
    <source>
        <dbReference type="Proteomes" id="UP000824176"/>
    </source>
</evidence>
<keyword evidence="3 9" id="KW-0132">Cell division</keyword>
<reference evidence="12" key="1">
    <citation type="journal article" date="2021" name="PeerJ">
        <title>Extensive microbial diversity within the chicken gut microbiome revealed by metagenomics and culture.</title>
        <authorList>
            <person name="Gilroy R."/>
            <person name="Ravi A."/>
            <person name="Getino M."/>
            <person name="Pursley I."/>
            <person name="Horton D.L."/>
            <person name="Alikhan N.F."/>
            <person name="Baker D."/>
            <person name="Gharbi K."/>
            <person name="Hall N."/>
            <person name="Watson M."/>
            <person name="Adriaenssens E.M."/>
            <person name="Foster-Nyarko E."/>
            <person name="Jarju S."/>
            <person name="Secka A."/>
            <person name="Antonio M."/>
            <person name="Oren A."/>
            <person name="Chaudhuri R.R."/>
            <person name="La Ragione R."/>
            <person name="Hildebrand F."/>
            <person name="Pallen M.J."/>
        </authorList>
    </citation>
    <scope>NUCLEOTIDE SEQUENCE</scope>
    <source>
        <strain evidence="12">ChiW4-1371</strain>
    </source>
</reference>
<comment type="subunit">
    <text evidence="9">Forms a cyclic heterotetrameric complex composed of two molecules of XerC and two molecules of XerD.</text>
</comment>
<evidence type="ECO:0000256" key="2">
    <source>
        <dbReference type="ARBA" id="ARBA00022490"/>
    </source>
</evidence>
<feature type="active site" description="O-(3'-phospho-DNA)-tyrosine intermediate" evidence="9">
    <location>
        <position position="281"/>
    </location>
</feature>
<evidence type="ECO:0000256" key="8">
    <source>
        <dbReference type="ARBA" id="ARBA00023306"/>
    </source>
</evidence>
<dbReference type="InterPro" id="IPR050090">
    <property type="entry name" value="Tyrosine_recombinase_XerCD"/>
</dbReference>
<keyword evidence="2 9" id="KW-0963">Cytoplasm</keyword>
<dbReference type="AlphaFoldDB" id="A0A9D2KB51"/>
<evidence type="ECO:0000256" key="5">
    <source>
        <dbReference type="ARBA" id="ARBA00022908"/>
    </source>
</evidence>
<dbReference type="GO" id="GO:0007059">
    <property type="term" value="P:chromosome segregation"/>
    <property type="evidence" value="ECO:0007669"/>
    <property type="project" value="UniProtKB-UniRule"/>
</dbReference>
<feature type="active site" evidence="9">
    <location>
        <position position="149"/>
    </location>
</feature>
<comment type="caution">
    <text evidence="12">The sequence shown here is derived from an EMBL/GenBank/DDBJ whole genome shotgun (WGS) entry which is preliminary data.</text>
</comment>
<dbReference type="Gene3D" id="1.10.443.10">
    <property type="entry name" value="Intergrase catalytic core"/>
    <property type="match status" value="1"/>
</dbReference>
<dbReference type="InterPro" id="IPR023009">
    <property type="entry name" value="Tyrosine_recombinase_XerC/XerD"/>
</dbReference>
<dbReference type="GO" id="GO:0005737">
    <property type="term" value="C:cytoplasm"/>
    <property type="evidence" value="ECO:0007669"/>
    <property type="project" value="UniProtKB-SubCell"/>
</dbReference>
<evidence type="ECO:0000259" key="11">
    <source>
        <dbReference type="PROSITE" id="PS51900"/>
    </source>
</evidence>
<comment type="function">
    <text evidence="9">Site-specific tyrosine recombinase, which acts by catalyzing the cutting and rejoining of the recombining DNA molecules. The XerC-XerD complex is essential to convert dimers of the bacterial chromosome into monomers to permit their segregation at cell division. It also contributes to the segregational stability of plasmids.</text>
</comment>
<dbReference type="PANTHER" id="PTHR30349:SF77">
    <property type="entry name" value="TYROSINE RECOMBINASE XERC"/>
    <property type="match status" value="1"/>
</dbReference>
<gene>
    <name evidence="9" type="primary">xerC</name>
    <name evidence="12" type="ORF">H9804_02205</name>
</gene>
<dbReference type="PROSITE" id="PS51898">
    <property type="entry name" value="TYR_RECOMBINASE"/>
    <property type="match status" value="1"/>
</dbReference>
<sequence>MEIDNAIDEFINFVRIEREYSDHSVTAYAKDLSELSIYAHNEKVPDDIKSLDFFLLRGFITTLYDRGLSKSSIERKISTIKSFFKFLYRRGFIEENPARMLKFPKKEKYLPTVFNVDDIFTLLDLPDKSTPMGLRDALILELLYGTGVRVSELVGLDKSDIDLNGMRILVRGKGKKERIVPLAPELISLIKDYYKVMYEIVSESRMVESDAVIINRLGTRMTDRTVRRVVEAYLKKAGLPLDYSPHSFRHTFATHLLEGGADLRSIQELLGHESLATTQKYTHSDLSSLLKVYDESHPMAKKDNQ</sequence>
<dbReference type="InterPro" id="IPR002104">
    <property type="entry name" value="Integrase_catalytic"/>
</dbReference>
<dbReference type="PANTHER" id="PTHR30349">
    <property type="entry name" value="PHAGE INTEGRASE-RELATED"/>
    <property type="match status" value="1"/>
</dbReference>
<evidence type="ECO:0000313" key="12">
    <source>
        <dbReference type="EMBL" id="HIZ88731.1"/>
    </source>
</evidence>
<dbReference type="Proteomes" id="UP000824176">
    <property type="component" value="Unassembled WGS sequence"/>
</dbReference>
<feature type="active site" evidence="9">
    <location>
        <position position="249"/>
    </location>
</feature>
<evidence type="ECO:0000256" key="1">
    <source>
        <dbReference type="ARBA" id="ARBA00004496"/>
    </source>
</evidence>
<evidence type="ECO:0000256" key="3">
    <source>
        <dbReference type="ARBA" id="ARBA00022618"/>
    </source>
</evidence>